<dbReference type="EMBL" id="CP025958">
    <property type="protein sequence ID" value="AWM39415.1"/>
    <property type="molecule type" value="Genomic_DNA"/>
</dbReference>
<name>A0A2Z3H8U1_9BACT</name>
<dbReference type="RefSeq" id="WP_010034017.1">
    <property type="nucleotide sequence ID" value="NZ_CP025958.1"/>
</dbReference>
<keyword evidence="4" id="KW-1185">Reference proteome</keyword>
<proteinExistence type="predicted"/>
<feature type="transmembrane region" description="Helical" evidence="1">
    <location>
        <begin position="55"/>
        <end position="79"/>
    </location>
</feature>
<feature type="signal peptide" evidence="2">
    <location>
        <begin position="1"/>
        <end position="26"/>
    </location>
</feature>
<protein>
    <recommendedName>
        <fullName evidence="5">DUF1097 domain-containing protein</fullName>
    </recommendedName>
</protein>
<evidence type="ECO:0000256" key="1">
    <source>
        <dbReference type="SAM" id="Phobius"/>
    </source>
</evidence>
<accession>A0A2Z3H8U1</accession>
<sequence length="112" mass="11136">MGRSLASRVKIIGPAFGVGAALSALAAASGASKMGWGLGDFAFVWGSVLAGPFSGLWFATGWGMADAVGWAIPCGLAIVCHPARPGGLTGLVSGIGIALWILLGFALTYDGV</sequence>
<feature type="transmembrane region" description="Helical" evidence="1">
    <location>
        <begin position="91"/>
        <end position="109"/>
    </location>
</feature>
<feature type="chain" id="PRO_5016339507" description="DUF1097 domain-containing protein" evidence="2">
    <location>
        <begin position="27"/>
        <end position="112"/>
    </location>
</feature>
<keyword evidence="1" id="KW-1133">Transmembrane helix</keyword>
<evidence type="ECO:0008006" key="5">
    <source>
        <dbReference type="Google" id="ProtNLM"/>
    </source>
</evidence>
<keyword evidence="1" id="KW-0472">Membrane</keyword>
<organism evidence="3 4">
    <name type="scientific">Gemmata obscuriglobus</name>
    <dbReference type="NCBI Taxonomy" id="114"/>
    <lineage>
        <taxon>Bacteria</taxon>
        <taxon>Pseudomonadati</taxon>
        <taxon>Planctomycetota</taxon>
        <taxon>Planctomycetia</taxon>
        <taxon>Gemmatales</taxon>
        <taxon>Gemmataceae</taxon>
        <taxon>Gemmata</taxon>
    </lineage>
</organism>
<keyword evidence="2" id="KW-0732">Signal</keyword>
<reference evidence="3 4" key="1">
    <citation type="submission" date="2018-01" db="EMBL/GenBank/DDBJ databases">
        <title>G. obscuriglobus.</title>
        <authorList>
            <person name="Franke J."/>
            <person name="Blomberg W."/>
            <person name="Selmecki A."/>
        </authorList>
    </citation>
    <scope>NUCLEOTIDE SEQUENCE [LARGE SCALE GENOMIC DNA]</scope>
    <source>
        <strain evidence="3 4">DSM 5831</strain>
    </source>
</reference>
<dbReference type="AlphaFoldDB" id="A0A2Z3H8U1"/>
<dbReference type="Proteomes" id="UP000245802">
    <property type="component" value="Chromosome"/>
</dbReference>
<evidence type="ECO:0000313" key="4">
    <source>
        <dbReference type="Proteomes" id="UP000245802"/>
    </source>
</evidence>
<evidence type="ECO:0000313" key="3">
    <source>
        <dbReference type="EMBL" id="AWM39415.1"/>
    </source>
</evidence>
<gene>
    <name evidence="3" type="ORF">C1280_22115</name>
</gene>
<keyword evidence="1" id="KW-0812">Transmembrane</keyword>
<evidence type="ECO:0000256" key="2">
    <source>
        <dbReference type="SAM" id="SignalP"/>
    </source>
</evidence>
<dbReference type="KEGG" id="gog:C1280_22115"/>